<gene>
    <name evidence="2" type="ORF">PVAP13_1KG005700</name>
</gene>
<proteinExistence type="predicted"/>
<evidence type="ECO:0000313" key="3">
    <source>
        <dbReference type="Proteomes" id="UP000823388"/>
    </source>
</evidence>
<dbReference type="PANTHER" id="PTHR34554">
    <property type="entry name" value="RGS1-HXK1-INTERACTING PROTEIN 1"/>
    <property type="match status" value="1"/>
</dbReference>
<evidence type="ECO:0000256" key="1">
    <source>
        <dbReference type="SAM" id="MobiDB-lite"/>
    </source>
</evidence>
<dbReference type="InterPro" id="IPR053284">
    <property type="entry name" value="RGS1-HXK1_interactor"/>
</dbReference>
<dbReference type="PANTHER" id="PTHR34554:SF1">
    <property type="entry name" value="ALANINE-TRNA LIGASE"/>
    <property type="match status" value="1"/>
</dbReference>
<keyword evidence="3" id="KW-1185">Reference proteome</keyword>
<protein>
    <submittedName>
        <fullName evidence="2">Uncharacterized protein</fullName>
    </submittedName>
</protein>
<feature type="region of interest" description="Disordered" evidence="1">
    <location>
        <begin position="1"/>
        <end position="26"/>
    </location>
</feature>
<dbReference type="Proteomes" id="UP000823388">
    <property type="component" value="Chromosome 1K"/>
</dbReference>
<evidence type="ECO:0000313" key="2">
    <source>
        <dbReference type="EMBL" id="KAG2655346.1"/>
    </source>
</evidence>
<dbReference type="AlphaFoldDB" id="A0A8T0XBW0"/>
<comment type="caution">
    <text evidence="2">The sequence shown here is derived from an EMBL/GenBank/DDBJ whole genome shotgun (WGS) entry which is preliminary data.</text>
</comment>
<feature type="region of interest" description="Disordered" evidence="1">
    <location>
        <begin position="58"/>
        <end position="88"/>
    </location>
</feature>
<organism evidence="2 3">
    <name type="scientific">Panicum virgatum</name>
    <name type="common">Blackwell switchgrass</name>
    <dbReference type="NCBI Taxonomy" id="38727"/>
    <lineage>
        <taxon>Eukaryota</taxon>
        <taxon>Viridiplantae</taxon>
        <taxon>Streptophyta</taxon>
        <taxon>Embryophyta</taxon>
        <taxon>Tracheophyta</taxon>
        <taxon>Spermatophyta</taxon>
        <taxon>Magnoliopsida</taxon>
        <taxon>Liliopsida</taxon>
        <taxon>Poales</taxon>
        <taxon>Poaceae</taxon>
        <taxon>PACMAD clade</taxon>
        <taxon>Panicoideae</taxon>
        <taxon>Panicodae</taxon>
        <taxon>Paniceae</taxon>
        <taxon>Panicinae</taxon>
        <taxon>Panicum</taxon>
        <taxon>Panicum sect. Hiantes</taxon>
    </lineage>
</organism>
<name>A0A8T0XBW0_PANVG</name>
<feature type="compositionally biased region" description="Pro residues" evidence="1">
    <location>
        <begin position="70"/>
        <end position="80"/>
    </location>
</feature>
<feature type="compositionally biased region" description="Basic residues" evidence="1">
    <location>
        <begin position="1"/>
        <end position="18"/>
    </location>
</feature>
<sequence>MIARRGGKKRINFNKKPTRAAFGHTRSQQEAYFKHCTNLSPYSSSLVHWIRPTHKRRTVMADAPSSSGDSPPPPSPPPAQPENGSISSMVASSAASAAAAAADFTRWAETFGTGKAEAAKAALASATTLATSSASAAASASSTAASSAYAAASDLTLIAKEELEWVNKEYSIHEQMVFGKIKEGVVMAITHPGIAAGSATLAGIVLFKRPRGYLIQRVRRMFVSKETLLSGIQAEVTHMRQTVNLVSNESQKLMDRAATAEKRFQKGWNTLREEGRAIQHELSEISDIEKQAVGLKDILDQLPRAHASEFRSEISGLASQVKKEKRVLNAALSKIVNYGVPI</sequence>
<dbReference type="EMBL" id="CM029037">
    <property type="protein sequence ID" value="KAG2655346.1"/>
    <property type="molecule type" value="Genomic_DNA"/>
</dbReference>
<reference evidence="2 3" key="1">
    <citation type="submission" date="2020-05" db="EMBL/GenBank/DDBJ databases">
        <title>WGS assembly of Panicum virgatum.</title>
        <authorList>
            <person name="Lovell J.T."/>
            <person name="Jenkins J."/>
            <person name="Shu S."/>
            <person name="Juenger T.E."/>
            <person name="Schmutz J."/>
        </authorList>
    </citation>
    <scope>NUCLEOTIDE SEQUENCE [LARGE SCALE GENOMIC DNA]</scope>
    <source>
        <strain evidence="3">cv. AP13</strain>
    </source>
</reference>
<accession>A0A8T0XBW0</accession>
<dbReference type="OrthoDB" id="1907298at2759"/>